<dbReference type="InterPro" id="IPR000064">
    <property type="entry name" value="NLP_P60_dom"/>
</dbReference>
<name>V7I665_9CLOT</name>
<dbReference type="OrthoDB" id="9808890at2"/>
<dbReference type="GO" id="GO:0008234">
    <property type="term" value="F:cysteine-type peptidase activity"/>
    <property type="evidence" value="ECO:0007669"/>
    <property type="project" value="UniProtKB-KW"/>
</dbReference>
<gene>
    <name evidence="9" type="ORF">T472_0210520</name>
</gene>
<evidence type="ECO:0000256" key="5">
    <source>
        <dbReference type="SAM" id="MobiDB-lite"/>
    </source>
</evidence>
<keyword evidence="3" id="KW-0378">Hydrolase</keyword>
<feature type="domain" description="SH3b" evidence="7">
    <location>
        <begin position="381"/>
        <end position="443"/>
    </location>
</feature>
<dbReference type="InterPro" id="IPR044081">
    <property type="entry name" value="DUF5776"/>
</dbReference>
<accession>V7I665</accession>
<feature type="domain" description="SH3b" evidence="7">
    <location>
        <begin position="113"/>
        <end position="181"/>
    </location>
</feature>
<feature type="domain" description="SH3b" evidence="7">
    <location>
        <begin position="203"/>
        <end position="265"/>
    </location>
</feature>
<feature type="region of interest" description="Disordered" evidence="5">
    <location>
        <begin position="362"/>
        <end position="383"/>
    </location>
</feature>
<evidence type="ECO:0000256" key="2">
    <source>
        <dbReference type="ARBA" id="ARBA00022670"/>
    </source>
</evidence>
<evidence type="ECO:0000259" key="8">
    <source>
        <dbReference type="PROSITE" id="PS51935"/>
    </source>
</evidence>
<dbReference type="SUPFAM" id="SSF54001">
    <property type="entry name" value="Cysteine proteinases"/>
    <property type="match status" value="1"/>
</dbReference>
<evidence type="ECO:0000256" key="6">
    <source>
        <dbReference type="SAM" id="SignalP"/>
    </source>
</evidence>
<dbReference type="eggNOG" id="COG0791">
    <property type="taxonomic scope" value="Bacteria"/>
</dbReference>
<keyword evidence="4" id="KW-0788">Thiol protease</keyword>
<dbReference type="InterPro" id="IPR003646">
    <property type="entry name" value="SH3-like_bac-type"/>
</dbReference>
<dbReference type="PROSITE" id="PS51935">
    <property type="entry name" value="NLPC_P60"/>
    <property type="match status" value="1"/>
</dbReference>
<dbReference type="Pfam" id="PF08239">
    <property type="entry name" value="SH3_3"/>
    <property type="match status" value="4"/>
</dbReference>
<evidence type="ECO:0000259" key="7">
    <source>
        <dbReference type="PROSITE" id="PS51781"/>
    </source>
</evidence>
<proteinExistence type="inferred from homology"/>
<feature type="domain" description="SH3b" evidence="7">
    <location>
        <begin position="297"/>
        <end position="359"/>
    </location>
</feature>
<dbReference type="PANTHER" id="PTHR34408:SF1">
    <property type="entry name" value="GLYCOSYL HYDROLASE FAMILY 19 DOMAIN-CONTAINING PROTEIN HI_1415"/>
    <property type="match status" value="1"/>
</dbReference>
<dbReference type="Pfam" id="PF19087">
    <property type="entry name" value="DUF5776"/>
    <property type="match status" value="1"/>
</dbReference>
<dbReference type="PANTHER" id="PTHR34408">
    <property type="entry name" value="FAMILY PROTEIN, PUTATIVE-RELATED"/>
    <property type="match status" value="1"/>
</dbReference>
<comment type="caution">
    <text evidence="9">The sequence shown here is derived from an EMBL/GenBank/DDBJ whole genome shotgun (WGS) entry which is preliminary data.</text>
</comment>
<dbReference type="PATRIC" id="fig|994573.3.peg.1954"/>
<comment type="similarity">
    <text evidence="1">Belongs to the peptidase C40 family.</text>
</comment>
<dbReference type="InterPro" id="IPR036028">
    <property type="entry name" value="SH3-like_dom_sf"/>
</dbReference>
<protein>
    <submittedName>
        <fullName evidence="9">Uncharacterized protein</fullName>
    </submittedName>
</protein>
<feature type="compositionally biased region" description="Pro residues" evidence="5">
    <location>
        <begin position="273"/>
        <end position="284"/>
    </location>
</feature>
<feature type="chain" id="PRO_5038827393" evidence="6">
    <location>
        <begin position="25"/>
        <end position="567"/>
    </location>
</feature>
<feature type="signal peptide" evidence="6">
    <location>
        <begin position="1"/>
        <end position="24"/>
    </location>
</feature>
<evidence type="ECO:0000256" key="1">
    <source>
        <dbReference type="ARBA" id="ARBA00007074"/>
    </source>
</evidence>
<dbReference type="GO" id="GO:0006508">
    <property type="term" value="P:proteolysis"/>
    <property type="evidence" value="ECO:0007669"/>
    <property type="project" value="UniProtKB-KW"/>
</dbReference>
<dbReference type="SMART" id="SM00287">
    <property type="entry name" value="SH3b"/>
    <property type="match status" value="4"/>
</dbReference>
<dbReference type="PROSITE" id="PS51781">
    <property type="entry name" value="SH3B"/>
    <property type="match status" value="4"/>
</dbReference>
<dbReference type="SUPFAM" id="SSF50044">
    <property type="entry name" value="SH3-domain"/>
    <property type="match status" value="1"/>
</dbReference>
<dbReference type="STRING" id="994573.T472_0210520"/>
<dbReference type="RefSeq" id="WP_023387154.1">
    <property type="nucleotide sequence ID" value="NZ_AXUN02000177.1"/>
</dbReference>
<keyword evidence="10" id="KW-1185">Reference proteome</keyword>
<feature type="domain" description="NlpC/P60" evidence="8">
    <location>
        <begin position="445"/>
        <end position="565"/>
    </location>
</feature>
<dbReference type="InterPro" id="IPR038765">
    <property type="entry name" value="Papain-like_cys_pep_sf"/>
</dbReference>
<evidence type="ECO:0000313" key="10">
    <source>
        <dbReference type="Proteomes" id="UP000017747"/>
    </source>
</evidence>
<evidence type="ECO:0000256" key="4">
    <source>
        <dbReference type="ARBA" id="ARBA00022807"/>
    </source>
</evidence>
<dbReference type="InterPro" id="IPR052354">
    <property type="entry name" value="Cell_Wall_Dynamics_Protein"/>
</dbReference>
<dbReference type="AlphaFoldDB" id="V7I665"/>
<feature type="region of interest" description="Disordered" evidence="5">
    <location>
        <begin position="267"/>
        <end position="302"/>
    </location>
</feature>
<dbReference type="Proteomes" id="UP000017747">
    <property type="component" value="Unassembled WGS sequence"/>
</dbReference>
<organism evidence="9 10">
    <name type="scientific">Youngiibacter fragilis 232.1</name>
    <dbReference type="NCBI Taxonomy" id="994573"/>
    <lineage>
        <taxon>Bacteria</taxon>
        <taxon>Bacillati</taxon>
        <taxon>Bacillota</taxon>
        <taxon>Clostridia</taxon>
        <taxon>Eubacteriales</taxon>
        <taxon>Clostridiaceae</taxon>
        <taxon>Youngiibacter</taxon>
    </lineage>
</organism>
<evidence type="ECO:0000313" key="9">
    <source>
        <dbReference type="EMBL" id="ETA80679.1"/>
    </source>
</evidence>
<dbReference type="Gene3D" id="3.90.1720.10">
    <property type="entry name" value="endopeptidase domain like (from Nostoc punctiforme)"/>
    <property type="match status" value="1"/>
</dbReference>
<dbReference type="Pfam" id="PF00877">
    <property type="entry name" value="NLPC_P60"/>
    <property type="match status" value="1"/>
</dbReference>
<sequence length="567" mass="60671">MLSRKTRLALIKAGVALTISFASVGTYSVRTYADVVNTTAGTLTVKASSIWTYSAPDWNAKTRTYPSGTVFKVTEKHNVAGRYMYRLDSGLYITANEAYVTFAPMTRTEPEVKPPAQVTADTRTTIANLNMRTGPGTTFAIITTITKDSEVRVESEAGGWAKVEYGGRSGYVSTSYLTQVAAAPAPVPVPEPQPEPVPAPETAAFERKTTVNLNMRTGPGTSYGIITTIPKDTSVSAEAESDGWVKVTYSGKTGYVSAQYLTQPAVIDQPSTQPDPVPEPPSQEPDPVTEDAEAPASDDFRTTTANLNLRSGEGTSYPVIMVIPSGTSLSIDSITGVWAKVTYSGETGYVSVQYLTQPAVAEPVPEPEPDPVTEVPEAPASDDWRSTTANLNLRSGEGTSYPIIKVIPSGTMLNVEADTGSWAKVTYGGNTGYVATAYLVKSEAPATGVDIVEYASQFLGVPYVWAGNTPESGFDCSGFTRYVYANFGISLPRISRDQAKTGTAVTEEQRKPGDLLYFGSNGYVDHVGIYAGDNNVIHASSTNKMVVISSLQYYTATYMGARRLLNP</sequence>
<keyword evidence="2" id="KW-0645">Protease</keyword>
<dbReference type="EMBL" id="AXUN02000177">
    <property type="protein sequence ID" value="ETA80679.1"/>
    <property type="molecule type" value="Genomic_DNA"/>
</dbReference>
<reference evidence="9 10" key="1">
    <citation type="journal article" date="2014" name="Genome Announc.">
        <title>Genome Sequence of Youngiibacter fragilis, the Type Strain of the Genus Youngiibacter.</title>
        <authorList>
            <person name="Wawrik C.B."/>
            <person name="Callaghan A.V."/>
            <person name="Stamps B.W."/>
            <person name="Wawrik B."/>
        </authorList>
    </citation>
    <scope>NUCLEOTIDE SEQUENCE [LARGE SCALE GENOMIC DNA]</scope>
    <source>
        <strain evidence="9 10">232.1</strain>
    </source>
</reference>
<keyword evidence="6" id="KW-0732">Signal</keyword>
<evidence type="ECO:0000256" key="3">
    <source>
        <dbReference type="ARBA" id="ARBA00022801"/>
    </source>
</evidence>
<dbReference type="Gene3D" id="2.30.30.40">
    <property type="entry name" value="SH3 Domains"/>
    <property type="match status" value="4"/>
</dbReference>